<evidence type="ECO:0000256" key="3">
    <source>
        <dbReference type="SAM" id="MobiDB-lite"/>
    </source>
</evidence>
<dbReference type="InterPro" id="IPR012677">
    <property type="entry name" value="Nucleotide-bd_a/b_plait_sf"/>
</dbReference>
<dbReference type="SUPFAM" id="SSF54928">
    <property type="entry name" value="RNA-binding domain, RBD"/>
    <property type="match status" value="2"/>
</dbReference>
<proteinExistence type="predicted"/>
<gene>
    <name evidence="5" type="ORF">BDEG_22929</name>
</gene>
<evidence type="ECO:0000256" key="2">
    <source>
        <dbReference type="PROSITE-ProRule" id="PRU00176"/>
    </source>
</evidence>
<dbReference type="STRING" id="403673.A0A177WGZ6"/>
<reference evidence="5 6" key="2">
    <citation type="submission" date="2016-05" db="EMBL/GenBank/DDBJ databases">
        <title>Lineage-specific infection strategies underlie the spectrum of fungal disease in amphibians.</title>
        <authorList>
            <person name="Cuomo C.A."/>
            <person name="Farrer R.A."/>
            <person name="James T."/>
            <person name="Longcore J."/>
            <person name="Birren B."/>
        </authorList>
    </citation>
    <scope>NUCLEOTIDE SEQUENCE [LARGE SCALE GENOMIC DNA]</scope>
    <source>
        <strain evidence="5 6">JEL423</strain>
    </source>
</reference>
<feature type="region of interest" description="Disordered" evidence="3">
    <location>
        <begin position="899"/>
        <end position="937"/>
    </location>
</feature>
<feature type="domain" description="RRM" evidence="4">
    <location>
        <begin position="399"/>
        <end position="478"/>
    </location>
</feature>
<sequence length="937" mass="102661">MDSNAQQRSSRWPRIRPKREPATVVNLPPIMVPSTDIVTPICANSESELNPSKQMQCDLHQAELCQLHANISTNEPFQKDANNKSSLAVTEPTPYLSSQKNTTHDFERSESGGSSINSGNDTMLAALSTSKSSTVTLIGTVAIRNDRKSNVGVDSNSDGVSFVSTSKSAIGKHKNMPRRALLLSSCRETEMSGNLNLHAPKPQYTCALNTNDSNASSRQRSISVCSDEATSGVNIATESTNSPKTTCDFWKSMDSISSTISSTQTSSTTAFEADTVEILATMFEEVTISSTRSCTSDNIPENNDIAEQVYSAVPFTAEDATNDDADAMHSLSPSHSEPGIGQDRSVYVNLDNSESFNDTPANTSDVIDTATEQSSAVQIPTLIDHQAGLSTVSRGQPEACLFVASLSAAKSDAELQESVTNHFQTWGELLNVRVLKDWMGRPYAFVQFKSVADAQNALVKGHNTIVDNRHIRIEQAKVNRTLVVSSTDSTSSDIYSIMEKYGPIESFTLPDALKAPSICKDDTCCIGEAVVKYRYREDAMEAFAELRAAGTLSVDWTSSVDKPFRDIDQFSIFVGNLNAAMVTEQLLQEKFGQYGEIVEMNFIKRNQGNPNNRPAFALLRFRTDASAQRAIRSENGQTWWNQSMRVQLREIHSEISQASTPVTPPISGNPAFSNESLPMQSQWRPHPSFAFRNSYNRHSRHHSLPITGSSGEGQYFQNNMMPKAHMGMPPYQYGYAPYPYTWIPPHGHMADQSGYAINGYPMVGQFGAGASGPMMVMMSDRDSNGIEGGGLAKNPGIVLGGAAEEAPQPEADSGYDFYMGQAPIQQQGGQPLMMLPLNPLHQDPQIQQQSVKYGWSPQPMWYMPSQYIQQSYAYPFAQMRSHPASCSGYPQHQLPLQPAQWKEMPKNEFDAGQSSPNNSGTADADLAFATNSSYNVQ</sequence>
<feature type="region of interest" description="Disordered" evidence="3">
    <location>
        <begin position="1"/>
        <end position="20"/>
    </location>
</feature>
<dbReference type="VEuPathDB" id="FungiDB:BDEG_22929"/>
<name>A0A177WGZ6_BATDL</name>
<evidence type="ECO:0000313" key="5">
    <source>
        <dbReference type="EMBL" id="OAJ39052.1"/>
    </source>
</evidence>
<dbReference type="GO" id="GO:0003723">
    <property type="term" value="F:RNA binding"/>
    <property type="evidence" value="ECO:0007669"/>
    <property type="project" value="UniProtKB-UniRule"/>
</dbReference>
<dbReference type="OrthoDB" id="410044at2759"/>
<dbReference type="AlphaFoldDB" id="A0A177WGZ6"/>
<feature type="compositionally biased region" description="Polar residues" evidence="3">
    <location>
        <begin position="1"/>
        <end position="10"/>
    </location>
</feature>
<protein>
    <recommendedName>
        <fullName evidence="4">RRM domain-containing protein</fullName>
    </recommendedName>
</protein>
<reference evidence="5 6" key="1">
    <citation type="submission" date="2006-10" db="EMBL/GenBank/DDBJ databases">
        <title>The Genome Sequence of Batrachochytrium dendrobatidis JEL423.</title>
        <authorList>
            <consortium name="The Broad Institute Genome Sequencing Platform"/>
            <person name="Birren B."/>
            <person name="Lander E."/>
            <person name="Galagan J."/>
            <person name="Cuomo C."/>
            <person name="Devon K."/>
            <person name="Jaffe D."/>
            <person name="Butler J."/>
            <person name="Alvarez P."/>
            <person name="Gnerre S."/>
            <person name="Grabherr M."/>
            <person name="Kleber M."/>
            <person name="Mauceli E."/>
            <person name="Brockman W."/>
            <person name="Young S."/>
            <person name="LaButti K."/>
            <person name="Sykes S."/>
            <person name="DeCaprio D."/>
            <person name="Crawford M."/>
            <person name="Koehrsen M."/>
            <person name="Engels R."/>
            <person name="Montgomery P."/>
            <person name="Pearson M."/>
            <person name="Howarth C."/>
            <person name="Larson L."/>
            <person name="White J."/>
            <person name="O'Leary S."/>
            <person name="Kodira C."/>
            <person name="Zeng Q."/>
            <person name="Yandava C."/>
            <person name="Alvarado L."/>
            <person name="Longcore J."/>
            <person name="James T."/>
        </authorList>
    </citation>
    <scope>NUCLEOTIDE SEQUENCE [LARGE SCALE GENOMIC DNA]</scope>
    <source>
        <strain evidence="5 6">JEL423</strain>
    </source>
</reference>
<dbReference type="PROSITE" id="PS50102">
    <property type="entry name" value="RRM"/>
    <property type="match status" value="2"/>
</dbReference>
<evidence type="ECO:0000256" key="1">
    <source>
        <dbReference type="ARBA" id="ARBA00022884"/>
    </source>
</evidence>
<keyword evidence="1 2" id="KW-0694">RNA-binding</keyword>
<dbReference type="eggNOG" id="ENOG502QUGB">
    <property type="taxonomic scope" value="Eukaryota"/>
</dbReference>
<dbReference type="InterPro" id="IPR035979">
    <property type="entry name" value="RBD_domain_sf"/>
</dbReference>
<dbReference type="PANTHER" id="PTHR10352">
    <property type="entry name" value="EUKARYOTIC TRANSLATION INITIATION FACTOR 3 SUBUNIT G"/>
    <property type="match status" value="1"/>
</dbReference>
<dbReference type="CDD" id="cd12453">
    <property type="entry name" value="RRM1_RIM4_like"/>
    <property type="match status" value="1"/>
</dbReference>
<evidence type="ECO:0000313" key="6">
    <source>
        <dbReference type="Proteomes" id="UP000077115"/>
    </source>
</evidence>
<dbReference type="EMBL" id="DS022302">
    <property type="protein sequence ID" value="OAJ39052.1"/>
    <property type="molecule type" value="Genomic_DNA"/>
</dbReference>
<accession>A0A177WGZ6</accession>
<feature type="domain" description="RRM" evidence="4">
    <location>
        <begin position="570"/>
        <end position="651"/>
    </location>
</feature>
<feature type="region of interest" description="Disordered" evidence="3">
    <location>
        <begin position="85"/>
        <end position="119"/>
    </location>
</feature>
<dbReference type="Proteomes" id="UP000077115">
    <property type="component" value="Unassembled WGS sequence"/>
</dbReference>
<dbReference type="InterPro" id="IPR034352">
    <property type="entry name" value="Rim4_RRM1"/>
</dbReference>
<feature type="compositionally biased region" description="Polar residues" evidence="3">
    <location>
        <begin position="912"/>
        <end position="921"/>
    </location>
</feature>
<evidence type="ECO:0000259" key="4">
    <source>
        <dbReference type="PROSITE" id="PS50102"/>
    </source>
</evidence>
<organism evidence="5 6">
    <name type="scientific">Batrachochytrium dendrobatidis (strain JEL423)</name>
    <dbReference type="NCBI Taxonomy" id="403673"/>
    <lineage>
        <taxon>Eukaryota</taxon>
        <taxon>Fungi</taxon>
        <taxon>Fungi incertae sedis</taxon>
        <taxon>Chytridiomycota</taxon>
        <taxon>Chytridiomycota incertae sedis</taxon>
        <taxon>Chytridiomycetes</taxon>
        <taxon>Rhizophydiales</taxon>
        <taxon>Rhizophydiales incertae sedis</taxon>
        <taxon>Batrachochytrium</taxon>
    </lineage>
</organism>
<dbReference type="Pfam" id="PF00076">
    <property type="entry name" value="RRM_1"/>
    <property type="match status" value="2"/>
</dbReference>
<dbReference type="SMART" id="SM00360">
    <property type="entry name" value="RRM"/>
    <property type="match status" value="2"/>
</dbReference>
<dbReference type="InterPro" id="IPR000504">
    <property type="entry name" value="RRM_dom"/>
</dbReference>
<dbReference type="Gene3D" id="3.30.70.330">
    <property type="match status" value="2"/>
</dbReference>